<keyword evidence="4" id="KW-1185">Reference proteome</keyword>
<dbReference type="RefSeq" id="WP_090193660.1">
    <property type="nucleotide sequence ID" value="NZ_LT629785.1"/>
</dbReference>
<feature type="region of interest" description="Disordered" evidence="1">
    <location>
        <begin position="20"/>
        <end position="128"/>
    </location>
</feature>
<evidence type="ECO:0000256" key="2">
    <source>
        <dbReference type="SAM" id="SignalP"/>
    </source>
</evidence>
<dbReference type="AlphaFoldDB" id="A0A1H2F511"/>
<feature type="compositionally biased region" description="Basic and acidic residues" evidence="1">
    <location>
        <begin position="34"/>
        <end position="56"/>
    </location>
</feature>
<accession>A0A1H2F511</accession>
<sequence length="128" mass="13057">MKHAKLIITAMLLVLATPVLAAPPPGSSGNAELDAARKECAESAGKDSNGRPDRAAMDSCMLDKGFAKPEGRGPNRGGPEGASSGDAELDAARKECAENAGEDSNGRPDRAAMDSCMQAKGYAKPAGK</sequence>
<evidence type="ECO:0000313" key="3">
    <source>
        <dbReference type="EMBL" id="SDU02353.1"/>
    </source>
</evidence>
<name>A0A1H2F511_9PSED</name>
<evidence type="ECO:0000313" key="4">
    <source>
        <dbReference type="Proteomes" id="UP000243232"/>
    </source>
</evidence>
<feature type="chain" id="PRO_5009273626" description="PsiF repeat-containing protein" evidence="2">
    <location>
        <begin position="22"/>
        <end position="128"/>
    </location>
</feature>
<organism evidence="3 4">
    <name type="scientific">Pseudomonas pohangensis</name>
    <dbReference type="NCBI Taxonomy" id="364197"/>
    <lineage>
        <taxon>Bacteria</taxon>
        <taxon>Pseudomonadati</taxon>
        <taxon>Pseudomonadota</taxon>
        <taxon>Gammaproteobacteria</taxon>
        <taxon>Pseudomonadales</taxon>
        <taxon>Pseudomonadaceae</taxon>
        <taxon>Pseudomonas</taxon>
    </lineage>
</organism>
<evidence type="ECO:0008006" key="5">
    <source>
        <dbReference type="Google" id="ProtNLM"/>
    </source>
</evidence>
<dbReference type="Proteomes" id="UP000243232">
    <property type="component" value="Chromosome I"/>
</dbReference>
<reference evidence="4" key="1">
    <citation type="submission" date="2016-10" db="EMBL/GenBank/DDBJ databases">
        <authorList>
            <person name="Varghese N."/>
            <person name="Submissions S."/>
        </authorList>
    </citation>
    <scope>NUCLEOTIDE SEQUENCE [LARGE SCALE GENOMIC DNA]</scope>
    <source>
        <strain evidence="4">DSM 17875</strain>
    </source>
</reference>
<evidence type="ECO:0000256" key="1">
    <source>
        <dbReference type="SAM" id="MobiDB-lite"/>
    </source>
</evidence>
<keyword evidence="2" id="KW-0732">Signal</keyword>
<proteinExistence type="predicted"/>
<feature type="signal peptide" evidence="2">
    <location>
        <begin position="1"/>
        <end position="21"/>
    </location>
</feature>
<protein>
    <recommendedName>
        <fullName evidence="5">PsiF repeat-containing protein</fullName>
    </recommendedName>
</protein>
<dbReference type="EMBL" id="LT629785">
    <property type="protein sequence ID" value="SDU02353.1"/>
    <property type="molecule type" value="Genomic_DNA"/>
</dbReference>
<gene>
    <name evidence="3" type="ORF">SAMN05216296_1323</name>
</gene>